<reference evidence="9 10" key="1">
    <citation type="submission" date="2022-03" db="EMBL/GenBank/DDBJ databases">
        <authorList>
            <person name="Macdonald S."/>
            <person name="Ahmed S."/>
            <person name="Newling K."/>
        </authorList>
    </citation>
    <scope>NUCLEOTIDE SEQUENCE [LARGE SCALE GENOMIC DNA]</scope>
</reference>
<dbReference type="InterPro" id="IPR000719">
    <property type="entry name" value="Prot_kinase_dom"/>
</dbReference>
<dbReference type="InterPro" id="IPR050108">
    <property type="entry name" value="CDK"/>
</dbReference>
<keyword evidence="5" id="KW-0547">Nucleotide-binding</keyword>
<gene>
    <name evidence="9" type="ORF">ERUC_LOCUS12774</name>
</gene>
<dbReference type="PANTHER" id="PTHR24056:SF254">
    <property type="entry name" value="CYCLIN-DEPENDENT KINASE 2"/>
    <property type="match status" value="1"/>
</dbReference>
<sequence>MVAKELQDGCVWKGVAHCHGHVVLHRDLKPHNLLLDKEKGILMIADLGLGRAFIVPLKSYTHDIVTLSYSAHEVLLGETYYSTGVDMWSVGCIFGISDLWKSYLRYWLFLHAAEMIWRQVLFHGDSEFQQLLRIFRFQLLGMHRHMEH</sequence>
<evidence type="ECO:0000256" key="6">
    <source>
        <dbReference type="ARBA" id="ARBA00022777"/>
    </source>
</evidence>
<dbReference type="Proteomes" id="UP001642260">
    <property type="component" value="Unassembled WGS sequence"/>
</dbReference>
<evidence type="ECO:0000313" key="10">
    <source>
        <dbReference type="Proteomes" id="UP001642260"/>
    </source>
</evidence>
<evidence type="ECO:0000313" key="9">
    <source>
        <dbReference type="EMBL" id="CAH8333066.1"/>
    </source>
</evidence>
<keyword evidence="4" id="KW-0808">Transferase</keyword>
<evidence type="ECO:0000256" key="7">
    <source>
        <dbReference type="ARBA" id="ARBA00022840"/>
    </source>
</evidence>
<dbReference type="InterPro" id="IPR008271">
    <property type="entry name" value="Ser/Thr_kinase_AS"/>
</dbReference>
<dbReference type="PROSITE" id="PS50011">
    <property type="entry name" value="PROTEIN_KINASE_DOM"/>
    <property type="match status" value="1"/>
</dbReference>
<comment type="caution">
    <text evidence="9">The sequence shown here is derived from an EMBL/GenBank/DDBJ whole genome shotgun (WGS) entry which is preliminary data.</text>
</comment>
<dbReference type="SMART" id="SM00220">
    <property type="entry name" value="S_TKc"/>
    <property type="match status" value="1"/>
</dbReference>
<evidence type="ECO:0000259" key="8">
    <source>
        <dbReference type="PROSITE" id="PS50011"/>
    </source>
</evidence>
<dbReference type="InterPro" id="IPR011009">
    <property type="entry name" value="Kinase-like_dom_sf"/>
</dbReference>
<dbReference type="SUPFAM" id="SSF56112">
    <property type="entry name" value="Protein kinase-like (PK-like)"/>
    <property type="match status" value="1"/>
</dbReference>
<dbReference type="GO" id="GO:0004693">
    <property type="term" value="F:cyclin-dependent protein serine/threonine kinase activity"/>
    <property type="evidence" value="ECO:0007669"/>
    <property type="project" value="UniProtKB-EC"/>
</dbReference>
<keyword evidence="10" id="KW-1185">Reference proteome</keyword>
<dbReference type="PANTHER" id="PTHR24056">
    <property type="entry name" value="CELL DIVISION PROTEIN KINASE"/>
    <property type="match status" value="1"/>
</dbReference>
<dbReference type="EMBL" id="CAKOAT010120711">
    <property type="protein sequence ID" value="CAH8333066.1"/>
    <property type="molecule type" value="Genomic_DNA"/>
</dbReference>
<dbReference type="Gene3D" id="1.10.510.10">
    <property type="entry name" value="Transferase(Phosphotransferase) domain 1"/>
    <property type="match status" value="1"/>
</dbReference>
<accession>A0ABC8JNF6</accession>
<keyword evidence="6" id="KW-0418">Kinase</keyword>
<name>A0ABC8JNF6_ERUVS</name>
<evidence type="ECO:0000256" key="3">
    <source>
        <dbReference type="ARBA" id="ARBA00022527"/>
    </source>
</evidence>
<evidence type="ECO:0000256" key="4">
    <source>
        <dbReference type="ARBA" id="ARBA00022679"/>
    </source>
</evidence>
<dbReference type="AlphaFoldDB" id="A0ABC8JNF6"/>
<keyword evidence="7" id="KW-0067">ATP-binding</keyword>
<comment type="similarity">
    <text evidence="1">Belongs to the protein kinase superfamily. CMGC Ser/Thr protein kinase family. CDC2/CDKX subfamily.</text>
</comment>
<dbReference type="PROSITE" id="PS00108">
    <property type="entry name" value="PROTEIN_KINASE_ST"/>
    <property type="match status" value="1"/>
</dbReference>
<feature type="domain" description="Protein kinase" evidence="8">
    <location>
        <begin position="1"/>
        <end position="148"/>
    </location>
</feature>
<protein>
    <recommendedName>
        <fullName evidence="2">cyclin-dependent kinase</fullName>
        <ecNumber evidence="2">2.7.11.22</ecNumber>
    </recommendedName>
</protein>
<evidence type="ECO:0000256" key="5">
    <source>
        <dbReference type="ARBA" id="ARBA00022741"/>
    </source>
</evidence>
<organism evidence="9 10">
    <name type="scientific">Eruca vesicaria subsp. sativa</name>
    <name type="common">Garden rocket</name>
    <name type="synonym">Eruca sativa</name>
    <dbReference type="NCBI Taxonomy" id="29727"/>
    <lineage>
        <taxon>Eukaryota</taxon>
        <taxon>Viridiplantae</taxon>
        <taxon>Streptophyta</taxon>
        <taxon>Embryophyta</taxon>
        <taxon>Tracheophyta</taxon>
        <taxon>Spermatophyta</taxon>
        <taxon>Magnoliopsida</taxon>
        <taxon>eudicotyledons</taxon>
        <taxon>Gunneridae</taxon>
        <taxon>Pentapetalae</taxon>
        <taxon>rosids</taxon>
        <taxon>malvids</taxon>
        <taxon>Brassicales</taxon>
        <taxon>Brassicaceae</taxon>
        <taxon>Brassiceae</taxon>
        <taxon>Eruca</taxon>
    </lineage>
</organism>
<dbReference type="GO" id="GO:0005524">
    <property type="term" value="F:ATP binding"/>
    <property type="evidence" value="ECO:0007669"/>
    <property type="project" value="UniProtKB-KW"/>
</dbReference>
<dbReference type="EC" id="2.7.11.22" evidence="2"/>
<evidence type="ECO:0000256" key="1">
    <source>
        <dbReference type="ARBA" id="ARBA00006485"/>
    </source>
</evidence>
<proteinExistence type="inferred from homology"/>
<evidence type="ECO:0000256" key="2">
    <source>
        <dbReference type="ARBA" id="ARBA00012425"/>
    </source>
</evidence>
<keyword evidence="3" id="KW-0723">Serine/threonine-protein kinase</keyword>
<dbReference type="Pfam" id="PF00069">
    <property type="entry name" value="Pkinase"/>
    <property type="match status" value="1"/>
</dbReference>